<evidence type="ECO:0000256" key="2">
    <source>
        <dbReference type="ARBA" id="ARBA00023157"/>
    </source>
</evidence>
<dbReference type="FunFam" id="2.60.40.10:FF:000097">
    <property type="entry name" value="Bent, isoform F"/>
    <property type="match status" value="2"/>
</dbReference>
<dbReference type="Pfam" id="PF07679">
    <property type="entry name" value="I-set"/>
    <property type="match status" value="5"/>
</dbReference>
<dbReference type="InterPro" id="IPR013783">
    <property type="entry name" value="Ig-like_fold"/>
</dbReference>
<evidence type="ECO:0000313" key="6">
    <source>
        <dbReference type="EMBL" id="CAF4631194.1"/>
    </source>
</evidence>
<gene>
    <name evidence="6" type="ORF">TOA249_LOCUS12609</name>
</gene>
<dbReference type="PROSITE" id="PS50835">
    <property type="entry name" value="IG_LIKE"/>
    <property type="match status" value="3"/>
</dbReference>
<dbReference type="InterPro" id="IPR036179">
    <property type="entry name" value="Ig-like_dom_sf"/>
</dbReference>
<feature type="domain" description="Ig-like" evidence="5">
    <location>
        <begin position="123"/>
        <end position="216"/>
    </location>
</feature>
<organism evidence="6 7">
    <name type="scientific">Rotaria socialis</name>
    <dbReference type="NCBI Taxonomy" id="392032"/>
    <lineage>
        <taxon>Eukaryota</taxon>
        <taxon>Metazoa</taxon>
        <taxon>Spiralia</taxon>
        <taxon>Gnathifera</taxon>
        <taxon>Rotifera</taxon>
        <taxon>Eurotatoria</taxon>
        <taxon>Bdelloidea</taxon>
        <taxon>Philodinida</taxon>
        <taxon>Philodinidae</taxon>
        <taxon>Rotaria</taxon>
    </lineage>
</organism>
<feature type="compositionally biased region" description="Low complexity" evidence="4">
    <location>
        <begin position="558"/>
        <end position="571"/>
    </location>
</feature>
<dbReference type="AlphaFoldDB" id="A0A821E880"/>
<dbReference type="InterPro" id="IPR003598">
    <property type="entry name" value="Ig_sub2"/>
</dbReference>
<dbReference type="InterPro" id="IPR003599">
    <property type="entry name" value="Ig_sub"/>
</dbReference>
<dbReference type="InterPro" id="IPR050958">
    <property type="entry name" value="Cell_Adh-Cytoskel_Orgn"/>
</dbReference>
<proteinExistence type="predicted"/>
<comment type="caution">
    <text evidence="6">The sequence shown here is derived from an EMBL/GenBank/DDBJ whole genome shotgun (WGS) entry which is preliminary data.</text>
</comment>
<dbReference type="PANTHER" id="PTHR45080">
    <property type="entry name" value="CONTACTIN 5"/>
    <property type="match status" value="1"/>
</dbReference>
<dbReference type="GO" id="GO:0005886">
    <property type="term" value="C:plasma membrane"/>
    <property type="evidence" value="ECO:0007669"/>
    <property type="project" value="TreeGrafter"/>
</dbReference>
<evidence type="ECO:0000256" key="4">
    <source>
        <dbReference type="SAM" id="MobiDB-lite"/>
    </source>
</evidence>
<feature type="compositionally biased region" description="Acidic residues" evidence="4">
    <location>
        <begin position="536"/>
        <end position="545"/>
    </location>
</feature>
<feature type="compositionally biased region" description="Polar residues" evidence="4">
    <location>
        <begin position="611"/>
        <end position="625"/>
    </location>
</feature>
<sequence>MAASAPRFSKPPAIRQIPDDPTKLFLECQVQGTPKPEVTWSHNDNKLSNTPNKHKQTIQVAIGNNYKVTLEISNLAVTDTGTYKIIAKNRVGEITADVNLNLSNEDDTEPTSETENSAEGSTPVFVQKPTIRQENDGKRLIFECKISAEPKPELFWSHDDIPLQDSGRYLIYCDALPNNTYVACLEIDDVNSSDGGKYKVLAKNKLGESNAHIVLNLDGPDQSSGGRPTFTQTPEVRMFEESALLQCQCTADPVPNFTWTLDGKPIALGTKYKQGILTEGNTHRISLEVFQLAKKDSGAYKVTAKNAKGDGTANIQLNIEGVDFKLPDGLAPSFLNKPIIKQDAKTATIQIDIAADPNPSLFWTKDGKDLMNVGKYITRIDRKGGNKYSIFLDIKNLASSDSGLYKFTISNEVGTATANVTIKIAGDKASLEQTDKLAPSLEKAKVTKDAKQKSIKVEYRCKGKQEPKVTWKKSKTEIKDAPNKYKISKKKETDDTYVFTLDILNATPADSGVYKILAKNDAGDAQALVNLNVDAEEQPQEELEPSETPQKKPIVEQPKAPETPIPTIAAPFEYIADDRDRVIPTIQTDEPLYEEAGPRRAATTNRPKRPSISNLNCITENQSSK</sequence>
<dbReference type="InterPro" id="IPR013098">
    <property type="entry name" value="Ig_I-set"/>
</dbReference>
<evidence type="ECO:0000256" key="1">
    <source>
        <dbReference type="ARBA" id="ARBA00022729"/>
    </source>
</evidence>
<dbReference type="Gene3D" id="2.60.40.10">
    <property type="entry name" value="Immunoglobulins"/>
    <property type="match status" value="5"/>
</dbReference>
<accession>A0A821E880</accession>
<protein>
    <recommendedName>
        <fullName evidence="5">Ig-like domain-containing protein</fullName>
    </recommendedName>
</protein>
<dbReference type="InterPro" id="IPR007110">
    <property type="entry name" value="Ig-like_dom"/>
</dbReference>
<reference evidence="6" key="1">
    <citation type="submission" date="2021-02" db="EMBL/GenBank/DDBJ databases">
        <authorList>
            <person name="Nowell W R."/>
        </authorList>
    </citation>
    <scope>NUCLEOTIDE SEQUENCE</scope>
</reference>
<feature type="domain" description="Ig-like" evidence="5">
    <location>
        <begin position="228"/>
        <end position="318"/>
    </location>
</feature>
<dbReference type="GO" id="GO:0007156">
    <property type="term" value="P:homophilic cell adhesion via plasma membrane adhesion molecules"/>
    <property type="evidence" value="ECO:0007669"/>
    <property type="project" value="TreeGrafter"/>
</dbReference>
<keyword evidence="1" id="KW-0732">Signal</keyword>
<keyword evidence="2" id="KW-1015">Disulfide bond</keyword>
<dbReference type="SMART" id="SM00409">
    <property type="entry name" value="IG"/>
    <property type="match status" value="5"/>
</dbReference>
<keyword evidence="3" id="KW-0393">Immunoglobulin domain</keyword>
<dbReference type="SMART" id="SM00408">
    <property type="entry name" value="IGc2"/>
    <property type="match status" value="5"/>
</dbReference>
<dbReference type="SUPFAM" id="SSF48726">
    <property type="entry name" value="Immunoglobulin"/>
    <property type="match status" value="5"/>
</dbReference>
<evidence type="ECO:0000313" key="7">
    <source>
        <dbReference type="Proteomes" id="UP000663838"/>
    </source>
</evidence>
<evidence type="ECO:0000256" key="3">
    <source>
        <dbReference type="ARBA" id="ARBA00023319"/>
    </source>
</evidence>
<dbReference type="EMBL" id="CAJOBS010000718">
    <property type="protein sequence ID" value="CAF4631194.1"/>
    <property type="molecule type" value="Genomic_DNA"/>
</dbReference>
<dbReference type="Proteomes" id="UP000663838">
    <property type="component" value="Unassembled WGS sequence"/>
</dbReference>
<dbReference type="FunFam" id="2.60.40.10:FF:000032">
    <property type="entry name" value="palladin isoform X1"/>
    <property type="match status" value="1"/>
</dbReference>
<dbReference type="PANTHER" id="PTHR45080:SF8">
    <property type="entry name" value="IG-LIKE DOMAIN-CONTAINING PROTEIN"/>
    <property type="match status" value="1"/>
</dbReference>
<feature type="domain" description="Ig-like" evidence="5">
    <location>
        <begin position="6"/>
        <end position="101"/>
    </location>
</feature>
<evidence type="ECO:0000259" key="5">
    <source>
        <dbReference type="PROSITE" id="PS50835"/>
    </source>
</evidence>
<feature type="region of interest" description="Disordered" evidence="4">
    <location>
        <begin position="536"/>
        <end position="625"/>
    </location>
</feature>
<name>A0A821E880_9BILA</name>
<feature type="region of interest" description="Disordered" evidence="4">
    <location>
        <begin position="101"/>
        <end position="126"/>
    </location>
</feature>